<dbReference type="Gene3D" id="1.10.287.950">
    <property type="entry name" value="Methyl-accepting chemotaxis protein"/>
    <property type="match status" value="1"/>
</dbReference>
<feature type="domain" description="Methyl-accepting transducer" evidence="6">
    <location>
        <begin position="272"/>
        <end position="508"/>
    </location>
</feature>
<feature type="transmembrane region" description="Helical" evidence="5">
    <location>
        <begin position="190"/>
        <end position="212"/>
    </location>
</feature>
<comment type="caution">
    <text evidence="8">The sequence shown here is derived from an EMBL/GenBank/DDBJ whole genome shotgun (WGS) entry which is preliminary data.</text>
</comment>
<comment type="similarity">
    <text evidence="2">Belongs to the methyl-accepting chemotaxis (MCP) protein family.</text>
</comment>
<dbReference type="InterPro" id="IPR024478">
    <property type="entry name" value="HlyB_4HB_MCP"/>
</dbReference>
<dbReference type="SMART" id="SM00283">
    <property type="entry name" value="MA"/>
    <property type="match status" value="1"/>
</dbReference>
<dbReference type="PANTHER" id="PTHR32089:SF112">
    <property type="entry name" value="LYSOZYME-LIKE PROTEIN-RELATED"/>
    <property type="match status" value="1"/>
</dbReference>
<dbReference type="RefSeq" id="WP_258810048.1">
    <property type="nucleotide sequence ID" value="NZ_JANUGU010000001.1"/>
</dbReference>
<dbReference type="PROSITE" id="PS50111">
    <property type="entry name" value="CHEMOTAXIS_TRANSDUC_2"/>
    <property type="match status" value="1"/>
</dbReference>
<dbReference type="Pfam" id="PF00015">
    <property type="entry name" value="MCPsignal"/>
    <property type="match status" value="1"/>
</dbReference>
<keyword evidence="9" id="KW-1185">Reference proteome</keyword>
<evidence type="ECO:0000256" key="5">
    <source>
        <dbReference type="SAM" id="Phobius"/>
    </source>
</evidence>
<dbReference type="InterPro" id="IPR003660">
    <property type="entry name" value="HAMP_dom"/>
</dbReference>
<keyword evidence="5" id="KW-0472">Membrane</keyword>
<evidence type="ECO:0000256" key="2">
    <source>
        <dbReference type="ARBA" id="ARBA00029447"/>
    </source>
</evidence>
<dbReference type="PRINTS" id="PR00260">
    <property type="entry name" value="CHEMTRNSDUCR"/>
</dbReference>
<keyword evidence="1 3" id="KW-0807">Transducer</keyword>
<evidence type="ECO:0000256" key="3">
    <source>
        <dbReference type="PROSITE-ProRule" id="PRU00284"/>
    </source>
</evidence>
<dbReference type="Gene3D" id="6.10.340.10">
    <property type="match status" value="1"/>
</dbReference>
<gene>
    <name evidence="8" type="ORF">NX778_02230</name>
</gene>
<feature type="domain" description="HAMP" evidence="7">
    <location>
        <begin position="214"/>
        <end position="267"/>
    </location>
</feature>
<keyword evidence="5" id="KW-0812">Transmembrane</keyword>
<dbReference type="SUPFAM" id="SSF58104">
    <property type="entry name" value="Methyl-accepting chemotaxis protein (MCP) signaling domain"/>
    <property type="match status" value="1"/>
</dbReference>
<evidence type="ECO:0000313" key="9">
    <source>
        <dbReference type="Proteomes" id="UP001204621"/>
    </source>
</evidence>
<evidence type="ECO:0000259" key="6">
    <source>
        <dbReference type="PROSITE" id="PS50111"/>
    </source>
</evidence>
<name>A0ABT2CSE7_9BURK</name>
<evidence type="ECO:0000313" key="8">
    <source>
        <dbReference type="EMBL" id="MCS0656876.1"/>
    </source>
</evidence>
<dbReference type="SMART" id="SM00304">
    <property type="entry name" value="HAMP"/>
    <property type="match status" value="1"/>
</dbReference>
<evidence type="ECO:0000256" key="1">
    <source>
        <dbReference type="ARBA" id="ARBA00023224"/>
    </source>
</evidence>
<feature type="compositionally biased region" description="Polar residues" evidence="4">
    <location>
        <begin position="319"/>
        <end position="329"/>
    </location>
</feature>
<dbReference type="Pfam" id="PF00672">
    <property type="entry name" value="HAMP"/>
    <property type="match status" value="1"/>
</dbReference>
<evidence type="ECO:0000256" key="4">
    <source>
        <dbReference type="SAM" id="MobiDB-lite"/>
    </source>
</evidence>
<accession>A0ABT2CSE7</accession>
<keyword evidence="5" id="KW-1133">Transmembrane helix</keyword>
<evidence type="ECO:0000259" key="7">
    <source>
        <dbReference type="PROSITE" id="PS50885"/>
    </source>
</evidence>
<protein>
    <submittedName>
        <fullName evidence="8">Methyl-accepting chemotaxis protein</fullName>
    </submittedName>
</protein>
<organism evidence="8 9">
    <name type="scientific">Massilia terrae</name>
    <dbReference type="NCBI Taxonomy" id="1811224"/>
    <lineage>
        <taxon>Bacteria</taxon>
        <taxon>Pseudomonadati</taxon>
        <taxon>Pseudomonadota</taxon>
        <taxon>Betaproteobacteria</taxon>
        <taxon>Burkholderiales</taxon>
        <taxon>Oxalobacteraceae</taxon>
        <taxon>Telluria group</taxon>
        <taxon>Massilia</taxon>
    </lineage>
</organism>
<dbReference type="Pfam" id="PF12729">
    <property type="entry name" value="4HB_MCP_1"/>
    <property type="match status" value="1"/>
</dbReference>
<dbReference type="EMBL" id="JANUGU010000001">
    <property type="protein sequence ID" value="MCS0656876.1"/>
    <property type="molecule type" value="Genomic_DNA"/>
</dbReference>
<dbReference type="InterPro" id="IPR004089">
    <property type="entry name" value="MCPsignal_dom"/>
</dbReference>
<dbReference type="PANTHER" id="PTHR32089">
    <property type="entry name" value="METHYL-ACCEPTING CHEMOTAXIS PROTEIN MCPB"/>
    <property type="match status" value="1"/>
</dbReference>
<dbReference type="InterPro" id="IPR004090">
    <property type="entry name" value="Chemotax_Me-accpt_rcpt"/>
</dbReference>
<dbReference type="CDD" id="cd06225">
    <property type="entry name" value="HAMP"/>
    <property type="match status" value="1"/>
</dbReference>
<dbReference type="Proteomes" id="UP001204621">
    <property type="component" value="Unassembled WGS sequence"/>
</dbReference>
<sequence>MPIFADMTTRAKLTLGFGLLVATMVVASAMSYQALTKLRASQQTLFTDDLGIALKMVELRNAINRERVALLSSLVTQGGAQVSFNRQLDIEEATIRGLIAELEPYKDVDEEFGRGYARLLTAHDEYAAIRDGEVVAPLKAGERNVAVSAVTGNLQRKFDQLKSVADEMGKEQLSQARQRMRDSDALVQRAGAALFAIGAGAAAVAFLMGWWLNRSIAAPLREATTLAARIATGDLRAHVPPPAGRDEVGQLMEALGEMVHSWRALATETNTGVATLTAAAGEILASTAQGAASSTETAAAVSETTATVEEVKQTSLLSSEKSRAVSDSAQEAARTAADGRRALEESIEGMQTIQEKMEAIAGTVVRLSERSHAIGEITASVASLAEQSNLLAVNAAIEAAKAGEHGKGFAVVAQEVKSLAEQSRQATRQVREILGEIQKSVGAAVMITEQGAKTVAQGVEQTARAGQAIRELAENIADAAQAAVQIAASSQQQLAGMDQVALAMENIQQASAETAAGSRQAEASARDLHALGQSLRRVVERFQV</sequence>
<feature type="region of interest" description="Disordered" evidence="4">
    <location>
        <begin position="319"/>
        <end position="338"/>
    </location>
</feature>
<reference evidence="8 9" key="1">
    <citation type="submission" date="2022-08" db="EMBL/GenBank/DDBJ databases">
        <title>Reclassification of Massilia species as members of the genera Telluria, Duganella, Pseudoduganella, Mokoshia gen. nov. and Zemynaea gen. nov. using orthogonal and non-orthogonal genome-based approaches.</title>
        <authorList>
            <person name="Bowman J.P."/>
        </authorList>
    </citation>
    <scope>NUCLEOTIDE SEQUENCE [LARGE SCALE GENOMIC DNA]</scope>
    <source>
        <strain evidence="8 9">JCM 31606</strain>
    </source>
</reference>
<dbReference type="PROSITE" id="PS50885">
    <property type="entry name" value="HAMP"/>
    <property type="match status" value="1"/>
</dbReference>
<proteinExistence type="inferred from homology"/>